<dbReference type="Gene3D" id="3.90.1200.10">
    <property type="match status" value="1"/>
</dbReference>
<proteinExistence type="predicted"/>
<dbReference type="RefSeq" id="WP_375735324.1">
    <property type="nucleotide sequence ID" value="NZ_JBCGDC010000063.1"/>
</dbReference>
<protein>
    <submittedName>
        <fullName evidence="2">Aminoglycoside phosphotransferase family protein</fullName>
        <ecNumber evidence="2">2.7.1.-</ecNumber>
    </submittedName>
</protein>
<dbReference type="EC" id="2.7.1.-" evidence="2"/>
<dbReference type="Proteomes" id="UP001582793">
    <property type="component" value="Unassembled WGS sequence"/>
</dbReference>
<accession>A0ABV5CXS7</accession>
<evidence type="ECO:0000259" key="1">
    <source>
        <dbReference type="Pfam" id="PF01636"/>
    </source>
</evidence>
<dbReference type="Pfam" id="PF01636">
    <property type="entry name" value="APH"/>
    <property type="match status" value="1"/>
</dbReference>
<evidence type="ECO:0000313" key="3">
    <source>
        <dbReference type="Proteomes" id="UP001582793"/>
    </source>
</evidence>
<dbReference type="GO" id="GO:0016740">
    <property type="term" value="F:transferase activity"/>
    <property type="evidence" value="ECO:0007669"/>
    <property type="project" value="UniProtKB-KW"/>
</dbReference>
<gene>
    <name evidence="2" type="ORF">AAFH96_21005</name>
</gene>
<keyword evidence="3" id="KW-1185">Reference proteome</keyword>
<dbReference type="InterPro" id="IPR002575">
    <property type="entry name" value="Aminoglycoside_PTrfase"/>
</dbReference>
<feature type="domain" description="Aminoglycoside phosphotransferase" evidence="1">
    <location>
        <begin position="164"/>
        <end position="352"/>
    </location>
</feature>
<comment type="caution">
    <text evidence="2">The sequence shown here is derived from an EMBL/GenBank/DDBJ whole genome shotgun (WGS) entry which is preliminary data.</text>
</comment>
<keyword evidence="2" id="KW-0808">Transferase</keyword>
<name>A0ABV5CXS7_9ACTN</name>
<organism evidence="2 3">
    <name type="scientific">Polymorphospora lycopeni</name>
    <dbReference type="NCBI Taxonomy" id="3140240"/>
    <lineage>
        <taxon>Bacteria</taxon>
        <taxon>Bacillati</taxon>
        <taxon>Actinomycetota</taxon>
        <taxon>Actinomycetes</taxon>
        <taxon>Micromonosporales</taxon>
        <taxon>Micromonosporaceae</taxon>
        <taxon>Polymorphospora</taxon>
    </lineage>
</organism>
<dbReference type="SUPFAM" id="SSF56112">
    <property type="entry name" value="Protein kinase-like (PK-like)"/>
    <property type="match status" value="1"/>
</dbReference>
<dbReference type="EMBL" id="JBCGDC010000063">
    <property type="protein sequence ID" value="MFB6395568.1"/>
    <property type="molecule type" value="Genomic_DNA"/>
</dbReference>
<dbReference type="InterPro" id="IPR011009">
    <property type="entry name" value="Kinase-like_dom_sf"/>
</dbReference>
<evidence type="ECO:0000313" key="2">
    <source>
        <dbReference type="EMBL" id="MFB6395568.1"/>
    </source>
</evidence>
<sequence>MPRTVNLILVDPTGAPLGALAPFDAPDPWWQDIADVVAAARARHRVEVTILRLLTADRPAPPGGTVTYLAQIDTAPDGLLPVPAATDLSPDPRRAPWADPGGPDRTLRWAMDRLEQLGRGVYRPVQRRAWNLSAIWRLDPAGPDIAGADPAGDPVWVKQVPGFLAHEAAVLRWLGRAVPRLAPVLLGADGTGRILLDHVPGEDRYGAGPAEREAIGADQHEIQTRAAADVAALVAAGVPDRRGAALAAYVRRVLTAHGADLAPVAGLLDGLDERLARVADCGVPDTLVHGDLHPGNVRGTGTGGAGGAGGAARVVIDWGDALVGHPAFDVLRLTERTDPAVAAALTRSWAARWRASVPGCDPERALDLLRPVAELRMAAVYADFLARIEPAEHPFHAGDVPDHLARAAALPRKGGGNPIS</sequence>
<reference evidence="2 3" key="1">
    <citation type="submission" date="2024-04" db="EMBL/GenBank/DDBJ databases">
        <title>Polymorphospora sp. isolated from Baiyangdian Lake in Xiong'an New Area.</title>
        <authorList>
            <person name="Zhang X."/>
            <person name="Liu J."/>
        </authorList>
    </citation>
    <scope>NUCLEOTIDE SEQUENCE [LARGE SCALE GENOMIC DNA]</scope>
    <source>
        <strain evidence="2 3">2-325</strain>
    </source>
</reference>